<evidence type="ECO:0000256" key="8">
    <source>
        <dbReference type="SAM" id="MobiDB-lite"/>
    </source>
</evidence>
<feature type="compositionally biased region" description="Polar residues" evidence="8">
    <location>
        <begin position="70"/>
        <end position="79"/>
    </location>
</feature>
<dbReference type="InterPro" id="IPR001461">
    <property type="entry name" value="Aspartic_peptidase_A1"/>
</dbReference>
<dbReference type="Pfam" id="PF00026">
    <property type="entry name" value="Asp"/>
    <property type="match status" value="1"/>
</dbReference>
<keyword evidence="9" id="KW-0732">Signal</keyword>
<feature type="region of interest" description="Disordered" evidence="8">
    <location>
        <begin position="68"/>
        <end position="91"/>
    </location>
</feature>
<dbReference type="CDD" id="cd06097">
    <property type="entry name" value="Aspergillopepsin_like"/>
    <property type="match status" value="1"/>
</dbReference>
<gene>
    <name evidence="11" type="primary">PEP1</name>
    <name evidence="11" type="ORF">E8E13_005204</name>
</gene>
<evidence type="ECO:0000256" key="7">
    <source>
        <dbReference type="RuleBase" id="RU000454"/>
    </source>
</evidence>
<proteinExistence type="inferred from homology"/>
<dbReference type="InterPro" id="IPR034163">
    <property type="entry name" value="Aspergillopepsin-like_cat_dom"/>
</dbReference>
<evidence type="ECO:0000256" key="3">
    <source>
        <dbReference type="ARBA" id="ARBA00022750"/>
    </source>
</evidence>
<dbReference type="OrthoDB" id="2747330at2759"/>
<keyword evidence="11" id="KW-0812">Transmembrane</keyword>
<dbReference type="Gene3D" id="2.40.70.10">
    <property type="entry name" value="Acid Proteases"/>
    <property type="match status" value="2"/>
</dbReference>
<evidence type="ECO:0000256" key="6">
    <source>
        <dbReference type="ARBA" id="ARBA00055396"/>
    </source>
</evidence>
<feature type="signal peptide" evidence="9">
    <location>
        <begin position="1"/>
        <end position="19"/>
    </location>
</feature>
<keyword evidence="2 7" id="KW-0645">Protease</keyword>
<dbReference type="GO" id="GO:0006508">
    <property type="term" value="P:proteolysis"/>
    <property type="evidence" value="ECO:0007669"/>
    <property type="project" value="UniProtKB-KW"/>
</dbReference>
<dbReference type="PROSITE" id="PS51767">
    <property type="entry name" value="PEPTIDASE_A1"/>
    <property type="match status" value="1"/>
</dbReference>
<dbReference type="InterPro" id="IPR033121">
    <property type="entry name" value="PEPTIDASE_A1"/>
</dbReference>
<dbReference type="PANTHER" id="PTHR47966:SF2">
    <property type="entry name" value="ASPERGILLOPEPSIN-1-RELATED"/>
    <property type="match status" value="1"/>
</dbReference>
<evidence type="ECO:0000256" key="1">
    <source>
        <dbReference type="ARBA" id="ARBA00007447"/>
    </source>
</evidence>
<evidence type="ECO:0000313" key="12">
    <source>
        <dbReference type="Proteomes" id="UP000801428"/>
    </source>
</evidence>
<keyword evidence="11" id="KW-0472">Membrane</keyword>
<dbReference type="PRINTS" id="PR00792">
    <property type="entry name" value="PEPSIN"/>
</dbReference>
<keyword evidence="12" id="KW-1185">Reference proteome</keyword>
<name>A0A9P4T9S4_CURKU</name>
<protein>
    <submittedName>
        <fullName evidence="11">Type I transmembrane sorting receptor</fullName>
    </submittedName>
</protein>
<evidence type="ECO:0000256" key="2">
    <source>
        <dbReference type="ARBA" id="ARBA00022670"/>
    </source>
</evidence>
<sequence>MPSFTYLTAALALTSAVAATPVQKRDTFSVEQVKHSVHLKNGPAQVAKTLRKFGKPVPAHIQAAADARANTVSAASTPGSEPANPSDEYDSSYLSPVTIGSTTLNLDFDTGSADLWAFSSLQASSQLAGHDYYKVDSSKLKSGYSWRISYGDGSGASGKVYADKVTVAGVTATSQAVEAATSVSAQFSQDTNTDGLLGLAFSSINTVSPTPQKTFFDTVKSSLAKQLFAVTLKYHAAGTYDFGFIDSSKYTGSITYVDVDNSQGFWGFSATGYSVGSASAVRTSIDGIVDTGTTLIYIDSAIARAYYSKVSGAKVDNTQGGYVFPCSATLPNFSITVGGVAQTVPGKFINYAPISSGSNTCFGGIQTNEGVGFNIFGDIFLKSKYVVHDVSTGSPRLGFAQQAGVSV</sequence>
<dbReference type="AlphaFoldDB" id="A0A9P4T9S4"/>
<dbReference type="SUPFAM" id="SSF50630">
    <property type="entry name" value="Acid proteases"/>
    <property type="match status" value="1"/>
</dbReference>
<accession>A0A9P4T9S4</accession>
<reference evidence="11" key="1">
    <citation type="submission" date="2019-04" db="EMBL/GenBank/DDBJ databases">
        <title>Sequencing of skin fungus with MAO and IRED activity.</title>
        <authorList>
            <person name="Marsaioli A.J."/>
            <person name="Bonatto J.M.C."/>
            <person name="Reis Junior O."/>
        </authorList>
    </citation>
    <scope>NUCLEOTIDE SEQUENCE</scope>
    <source>
        <strain evidence="11">30M1</strain>
    </source>
</reference>
<keyword evidence="4 7" id="KW-0378">Hydrolase</keyword>
<feature type="chain" id="PRO_5040326190" evidence="9">
    <location>
        <begin position="20"/>
        <end position="407"/>
    </location>
</feature>
<dbReference type="GO" id="GO:0004190">
    <property type="term" value="F:aspartic-type endopeptidase activity"/>
    <property type="evidence" value="ECO:0007669"/>
    <property type="project" value="UniProtKB-KW"/>
</dbReference>
<evidence type="ECO:0000256" key="9">
    <source>
        <dbReference type="SAM" id="SignalP"/>
    </source>
</evidence>
<keyword evidence="3 7" id="KW-0064">Aspartyl protease</keyword>
<dbReference type="InterPro" id="IPR001969">
    <property type="entry name" value="Aspartic_peptidase_AS"/>
</dbReference>
<comment type="function">
    <text evidence="6">Secreted aspartic endopeptidase that allows assimilation of proteinaceous substrates. The scissile peptide bond is attacked by a nucleophilic water molecule activated by two aspartic residues in the active site. Shows a broad primary substrate specificity. Favors hydrophobic residues at the P1 and P1' positions.</text>
</comment>
<dbReference type="InterPro" id="IPR021109">
    <property type="entry name" value="Peptidase_aspartic_dom_sf"/>
</dbReference>
<comment type="caution">
    <text evidence="11">The sequence shown here is derived from an EMBL/GenBank/DDBJ whole genome shotgun (WGS) entry which is preliminary data.</text>
</comment>
<dbReference type="EMBL" id="SWKU01000021">
    <property type="protein sequence ID" value="KAF2997925.1"/>
    <property type="molecule type" value="Genomic_DNA"/>
</dbReference>
<evidence type="ECO:0000313" key="11">
    <source>
        <dbReference type="EMBL" id="KAF2997925.1"/>
    </source>
</evidence>
<feature type="domain" description="Peptidase A1" evidence="10">
    <location>
        <begin position="93"/>
        <end position="400"/>
    </location>
</feature>
<dbReference type="FunFam" id="2.40.70.10:FF:000026">
    <property type="entry name" value="Endothiapepsin"/>
    <property type="match status" value="1"/>
</dbReference>
<keyword evidence="11" id="KW-0675">Receptor</keyword>
<dbReference type="PROSITE" id="PS00141">
    <property type="entry name" value="ASP_PROTEASE"/>
    <property type="match status" value="1"/>
</dbReference>
<evidence type="ECO:0000256" key="5">
    <source>
        <dbReference type="ARBA" id="ARBA00023180"/>
    </source>
</evidence>
<organism evidence="11 12">
    <name type="scientific">Curvularia kusanoi</name>
    <name type="common">Cochliobolus kusanoi</name>
    <dbReference type="NCBI Taxonomy" id="90978"/>
    <lineage>
        <taxon>Eukaryota</taxon>
        <taxon>Fungi</taxon>
        <taxon>Dikarya</taxon>
        <taxon>Ascomycota</taxon>
        <taxon>Pezizomycotina</taxon>
        <taxon>Dothideomycetes</taxon>
        <taxon>Pleosporomycetidae</taxon>
        <taxon>Pleosporales</taxon>
        <taxon>Pleosporineae</taxon>
        <taxon>Pleosporaceae</taxon>
        <taxon>Curvularia</taxon>
    </lineage>
</organism>
<keyword evidence="5" id="KW-0325">Glycoprotein</keyword>
<dbReference type="FunFam" id="2.40.70.10:FF:000024">
    <property type="entry name" value="Endothiapepsin"/>
    <property type="match status" value="1"/>
</dbReference>
<comment type="similarity">
    <text evidence="1 7">Belongs to the peptidase A1 family.</text>
</comment>
<dbReference type="Proteomes" id="UP000801428">
    <property type="component" value="Unassembled WGS sequence"/>
</dbReference>
<evidence type="ECO:0000256" key="4">
    <source>
        <dbReference type="ARBA" id="ARBA00022801"/>
    </source>
</evidence>
<evidence type="ECO:0000259" key="10">
    <source>
        <dbReference type="PROSITE" id="PS51767"/>
    </source>
</evidence>
<dbReference type="PANTHER" id="PTHR47966">
    <property type="entry name" value="BETA-SITE APP-CLEAVING ENZYME, ISOFORM A-RELATED"/>
    <property type="match status" value="1"/>
</dbReference>